<dbReference type="Proteomes" id="UP000251960">
    <property type="component" value="Chromosome 7"/>
</dbReference>
<evidence type="ECO:0000256" key="1">
    <source>
        <dbReference type="ARBA" id="ARBA00004167"/>
    </source>
</evidence>
<dbReference type="InterPro" id="IPR031968">
    <property type="entry name" value="VASt"/>
</dbReference>
<dbReference type="AlphaFoldDB" id="A0A3L6E2N8"/>
<evidence type="ECO:0000256" key="4">
    <source>
        <dbReference type="ARBA" id="ARBA00023136"/>
    </source>
</evidence>
<dbReference type="SUPFAM" id="SSF49562">
    <property type="entry name" value="C2 domain (Calcium/lipid-binding domain, CaLB)"/>
    <property type="match status" value="1"/>
</dbReference>
<dbReference type="Gene3D" id="2.60.40.150">
    <property type="entry name" value="C2 domain"/>
    <property type="match status" value="1"/>
</dbReference>
<reference evidence="8" key="1">
    <citation type="journal article" date="2018" name="Nat. Genet.">
        <title>Extensive intraspecific gene order and gene structural variations between Mo17 and other maize genomes.</title>
        <authorList>
            <person name="Sun S."/>
            <person name="Zhou Y."/>
            <person name="Chen J."/>
            <person name="Shi J."/>
            <person name="Zhao H."/>
            <person name="Zhao H."/>
            <person name="Song W."/>
            <person name="Zhang M."/>
            <person name="Cui Y."/>
            <person name="Dong X."/>
            <person name="Liu H."/>
            <person name="Ma X."/>
            <person name="Jiao Y."/>
            <person name="Wang B."/>
            <person name="Wei X."/>
            <person name="Stein J.C."/>
            <person name="Glaubitz J.C."/>
            <person name="Lu F."/>
            <person name="Yu G."/>
            <person name="Liang C."/>
            <person name="Fengler K."/>
            <person name="Li B."/>
            <person name="Rafalski A."/>
            <person name="Schnable P.S."/>
            <person name="Ware D.H."/>
            <person name="Buckler E.S."/>
            <person name="Lai J."/>
        </authorList>
    </citation>
    <scope>NUCLEOTIDE SEQUENCE [LARGE SCALE GENOMIC DNA]</scope>
    <source>
        <tissue evidence="8">Seedling</tissue>
    </source>
</reference>
<dbReference type="PANTHER" id="PTHR47038">
    <property type="entry name" value="BAG-ASSOCIATED GRAM PROTEIN 1"/>
    <property type="match status" value="1"/>
</dbReference>
<dbReference type="PRINTS" id="PR00360">
    <property type="entry name" value="C2DOMAIN"/>
</dbReference>
<dbReference type="ExpressionAtlas" id="A0A3L6E2N8">
    <property type="expression patterns" value="baseline and differential"/>
</dbReference>
<feature type="domain" description="C2" evidence="6">
    <location>
        <begin position="66"/>
        <end position="180"/>
    </location>
</feature>
<feature type="compositionally biased region" description="Polar residues" evidence="5">
    <location>
        <begin position="549"/>
        <end position="562"/>
    </location>
</feature>
<keyword evidence="2" id="KW-0812">Transmembrane</keyword>
<dbReference type="Pfam" id="PF00168">
    <property type="entry name" value="C2"/>
    <property type="match status" value="1"/>
</dbReference>
<dbReference type="Pfam" id="PF16016">
    <property type="entry name" value="VASt"/>
    <property type="match status" value="1"/>
</dbReference>
<gene>
    <name evidence="8" type="primary">BAGP1_0</name>
    <name evidence="8" type="ORF">Zm00014a_013019</name>
</gene>
<dbReference type="CDD" id="cd00030">
    <property type="entry name" value="C2"/>
    <property type="match status" value="1"/>
</dbReference>
<protein>
    <submittedName>
        <fullName evidence="8">BAG-associated GRAM protein 1</fullName>
    </submittedName>
</protein>
<dbReference type="InterPro" id="IPR044655">
    <property type="entry name" value="BAGP1-like"/>
</dbReference>
<dbReference type="PANTHER" id="PTHR47038:SF1">
    <property type="entry name" value="BAG-ASSOCIATED GRAM PROTEIN 1"/>
    <property type="match status" value="1"/>
</dbReference>
<dbReference type="SMART" id="SM00239">
    <property type="entry name" value="C2"/>
    <property type="match status" value="1"/>
</dbReference>
<dbReference type="SMART" id="SM00568">
    <property type="entry name" value="GRAM"/>
    <property type="match status" value="1"/>
</dbReference>
<name>A0A3L6E2N8_MAIZE</name>
<feature type="domain" description="VASt" evidence="7">
    <location>
        <begin position="390"/>
        <end position="547"/>
    </location>
</feature>
<evidence type="ECO:0000313" key="8">
    <source>
        <dbReference type="EMBL" id="PWZ14151.1"/>
    </source>
</evidence>
<dbReference type="InterPro" id="IPR004182">
    <property type="entry name" value="GRAM"/>
</dbReference>
<dbReference type="PROSITE" id="PS51778">
    <property type="entry name" value="VAST"/>
    <property type="match status" value="1"/>
</dbReference>
<comment type="caution">
    <text evidence="8">The sequence shown here is derived from an EMBL/GenBank/DDBJ whole genome shotgun (WGS) entry which is preliminary data.</text>
</comment>
<evidence type="ECO:0000259" key="6">
    <source>
        <dbReference type="PROSITE" id="PS50004"/>
    </source>
</evidence>
<feature type="region of interest" description="Disordered" evidence="5">
    <location>
        <begin position="549"/>
        <end position="571"/>
    </location>
</feature>
<dbReference type="Pfam" id="PF02893">
    <property type="entry name" value="GRAM"/>
    <property type="match status" value="1"/>
</dbReference>
<dbReference type="PROSITE" id="PS50004">
    <property type="entry name" value="C2"/>
    <property type="match status" value="1"/>
</dbReference>
<accession>A0A3L6E2N8</accession>
<dbReference type="Gene3D" id="2.30.29.30">
    <property type="entry name" value="Pleckstrin-homology domain (PH domain)/Phosphotyrosine-binding domain (PTB)"/>
    <property type="match status" value="1"/>
</dbReference>
<dbReference type="InterPro" id="IPR011993">
    <property type="entry name" value="PH-like_dom_sf"/>
</dbReference>
<dbReference type="InterPro" id="IPR000008">
    <property type="entry name" value="C2_dom"/>
</dbReference>
<keyword evidence="4" id="KW-0472">Membrane</keyword>
<dbReference type="EMBL" id="NCVQ01000008">
    <property type="protein sequence ID" value="PWZ14151.1"/>
    <property type="molecule type" value="Genomic_DNA"/>
</dbReference>
<evidence type="ECO:0000256" key="3">
    <source>
        <dbReference type="ARBA" id="ARBA00022989"/>
    </source>
</evidence>
<organism evidence="8">
    <name type="scientific">Zea mays</name>
    <name type="common">Maize</name>
    <dbReference type="NCBI Taxonomy" id="4577"/>
    <lineage>
        <taxon>Eukaryota</taxon>
        <taxon>Viridiplantae</taxon>
        <taxon>Streptophyta</taxon>
        <taxon>Embryophyta</taxon>
        <taxon>Tracheophyta</taxon>
        <taxon>Spermatophyta</taxon>
        <taxon>Magnoliopsida</taxon>
        <taxon>Liliopsida</taxon>
        <taxon>Poales</taxon>
        <taxon>Poaceae</taxon>
        <taxon>PACMAD clade</taxon>
        <taxon>Panicoideae</taxon>
        <taxon>Andropogonodae</taxon>
        <taxon>Andropogoneae</taxon>
        <taxon>Tripsacinae</taxon>
        <taxon>Zea</taxon>
    </lineage>
</organism>
<evidence type="ECO:0000256" key="5">
    <source>
        <dbReference type="SAM" id="MobiDB-lite"/>
    </source>
</evidence>
<keyword evidence="3" id="KW-1133">Transmembrane helix</keyword>
<evidence type="ECO:0000259" key="7">
    <source>
        <dbReference type="PROSITE" id="PS51778"/>
    </source>
</evidence>
<dbReference type="InterPro" id="IPR035892">
    <property type="entry name" value="C2_domain_sf"/>
</dbReference>
<sequence>MASQVAGSTPAVAALGFLLPTFWEIEVTCAAAMILVALYVAYELLNPRSSQAAAAGDADELLVRGLDGADKFKGGVSGPSAYVVKLELLAAKNLMAANLNGTSDPYALITCGAEKRFSSMVPGSRNPMWGEEFNFFVDSLPVKINVTIYDWDIVWKSTVLGSFTVTVESEVPSGPIWHTLDSTSGQVCLHIKVIKVHESSSRAINSSAEAGARRRISLDKQGPTVVHQKPGPLQTIFELPPDEVVDHSYSCALERSFLYHGRMYVSSWHICFHSNVFSKQIKIRRSQHAVINPAITIFLRMGAGGFGVPPLGCPDGRVRYKFASFWNRNHTFRALHRAMKNFVMMIEAEKQERAQSALRAHSSSRKNSKKEINVPEDCAALTGQLQPFVKEEVLVPVFNGTFPCTAEQFFSILLSDDSNYITEYRTDRKDKDINVSSLVIENIKLSCLGHLPILLGQWHVADEYDGQVFETVQQVHDVPFGSFFEVHCRWCVKTISSNSCSLNISAGAHFKKWCIMQSKIKSGAVDELKKEVKVMLDFAQGYMLKVSSPDQENSNLAQQDNTAPDAPSDTG</sequence>
<comment type="subcellular location">
    <subcellularLocation>
        <location evidence="1">Membrane</location>
        <topology evidence="1">Single-pass membrane protein</topology>
    </subcellularLocation>
</comment>
<evidence type="ECO:0000256" key="2">
    <source>
        <dbReference type="ARBA" id="ARBA00022692"/>
    </source>
</evidence>
<dbReference type="GO" id="GO:0016020">
    <property type="term" value="C:membrane"/>
    <property type="evidence" value="ECO:0007669"/>
    <property type="project" value="UniProtKB-SubCell"/>
</dbReference>
<proteinExistence type="predicted"/>